<evidence type="ECO:0000313" key="1">
    <source>
        <dbReference type="EMBL" id="RYC44845.1"/>
    </source>
</evidence>
<dbReference type="AlphaFoldDB" id="A0A9X8P5Y8"/>
<evidence type="ECO:0000313" key="2">
    <source>
        <dbReference type="Proteomes" id="UP001138460"/>
    </source>
</evidence>
<sequence length="64" mass="7237">MKIRNSGSIDFIRSDSKGKHELYSFIMSGKIVGEITLSNGDVYEVKKSDESYSDSEGFTVRKIR</sequence>
<keyword evidence="2" id="KW-1185">Reference proteome</keyword>
<gene>
    <name evidence="1" type="ORF">CLR69_07505</name>
</gene>
<dbReference type="Proteomes" id="UP001138460">
    <property type="component" value="Unassembled WGS sequence"/>
</dbReference>
<comment type="caution">
    <text evidence="1">The sequence shown here is derived from an EMBL/GenBank/DDBJ whole genome shotgun (WGS) entry which is preliminary data.</text>
</comment>
<organism evidence="1 2">
    <name type="scientific">Pectobacterium zantedeschiae</name>
    <dbReference type="NCBI Taxonomy" id="2034769"/>
    <lineage>
        <taxon>Bacteria</taxon>
        <taxon>Pseudomonadati</taxon>
        <taxon>Pseudomonadota</taxon>
        <taxon>Gammaproteobacteria</taxon>
        <taxon>Enterobacterales</taxon>
        <taxon>Pectobacteriaceae</taxon>
        <taxon>Pectobacterium</taxon>
    </lineage>
</organism>
<accession>A0A9X8P5Y8</accession>
<name>A0A9X8P5Y8_9GAMM</name>
<proteinExistence type="predicted"/>
<reference evidence="1 2" key="1">
    <citation type="journal article" date="2018" name="Syst. Appl. Microbiol.">
        <title>Pectobacterium zantedeschiae sp. nov. a new species of a soft rot pathogen isolated from Calla lily (Zantedeschia spp.).</title>
        <authorList>
            <person name="Waleron M."/>
            <person name="Misztak A."/>
            <person name="Waleron M."/>
            <person name="Franczuk M."/>
            <person name="Jonca J."/>
            <person name="Wielgomas B."/>
            <person name="Mikicinski A."/>
            <person name="Popovic T."/>
            <person name="Waleron K."/>
        </authorList>
    </citation>
    <scope>NUCLEOTIDE SEQUENCE [LARGE SCALE GENOMIC DNA]</scope>
    <source>
        <strain evidence="1 2">9M</strain>
    </source>
</reference>
<protein>
    <submittedName>
        <fullName evidence="1">Uncharacterized protein</fullName>
    </submittedName>
</protein>
<dbReference type="EMBL" id="NWTM01000001">
    <property type="protein sequence ID" value="RYC44845.1"/>
    <property type="molecule type" value="Genomic_DNA"/>
</dbReference>
<dbReference type="RefSeq" id="WP_129711497.1">
    <property type="nucleotide sequence ID" value="NZ_JBEHFA010000003.1"/>
</dbReference>